<feature type="repeat" description="TPR" evidence="2">
    <location>
        <begin position="364"/>
        <end position="397"/>
    </location>
</feature>
<dbReference type="PROSITE" id="PS50005">
    <property type="entry name" value="TPR"/>
    <property type="match status" value="2"/>
</dbReference>
<keyword evidence="1 3" id="KW-0238">DNA-binding</keyword>
<dbReference type="PROSITE" id="PS51755">
    <property type="entry name" value="OMPR_PHOB"/>
    <property type="match status" value="1"/>
</dbReference>
<dbReference type="Pfam" id="PF00486">
    <property type="entry name" value="Trans_reg_C"/>
    <property type="match status" value="1"/>
</dbReference>
<reference evidence="7 8" key="1">
    <citation type="submission" date="2022-10" db="EMBL/GenBank/DDBJ databases">
        <title>Alteromonas sp. chi3 Genome sequencing.</title>
        <authorList>
            <person name="Park S."/>
        </authorList>
    </citation>
    <scope>NUCLEOTIDE SEQUENCE [LARGE SCALE GENOMIC DNA]</scope>
    <source>
        <strain evidence="8">chi3</strain>
    </source>
</reference>
<evidence type="ECO:0000313" key="8">
    <source>
        <dbReference type="Proteomes" id="UP001218788"/>
    </source>
</evidence>
<gene>
    <name evidence="7" type="ORF">OIK42_14625</name>
</gene>
<dbReference type="SMART" id="SM00028">
    <property type="entry name" value="TPR"/>
    <property type="match status" value="4"/>
</dbReference>
<dbReference type="PANTHER" id="PTHR12558:SF13">
    <property type="entry name" value="CELL DIVISION CYCLE PROTEIN 27 HOMOLOG"/>
    <property type="match status" value="1"/>
</dbReference>
<keyword evidence="5" id="KW-0812">Transmembrane</keyword>
<proteinExistence type="predicted"/>
<dbReference type="Gene3D" id="1.10.10.10">
    <property type="entry name" value="Winged helix-like DNA-binding domain superfamily/Winged helix DNA-binding domain"/>
    <property type="match status" value="1"/>
</dbReference>
<feature type="DNA-binding region" description="OmpR/PhoB-type" evidence="3">
    <location>
        <begin position="3"/>
        <end position="107"/>
    </location>
</feature>
<dbReference type="Proteomes" id="UP001218788">
    <property type="component" value="Unassembled WGS sequence"/>
</dbReference>
<feature type="region of interest" description="Disordered" evidence="4">
    <location>
        <begin position="113"/>
        <end position="143"/>
    </location>
</feature>
<comment type="caution">
    <text evidence="7">The sequence shown here is derived from an EMBL/GenBank/DDBJ whole genome shotgun (WGS) entry which is preliminary data.</text>
</comment>
<dbReference type="RefSeq" id="WP_273641775.1">
    <property type="nucleotide sequence ID" value="NZ_JAQQXP010000002.1"/>
</dbReference>
<dbReference type="SUPFAM" id="SSF46894">
    <property type="entry name" value="C-terminal effector domain of the bipartite response regulators"/>
    <property type="match status" value="1"/>
</dbReference>
<dbReference type="InterPro" id="IPR011990">
    <property type="entry name" value="TPR-like_helical_dom_sf"/>
</dbReference>
<name>A0ABT5L4M3_9ALTE</name>
<keyword evidence="8" id="KW-1185">Reference proteome</keyword>
<keyword evidence="2" id="KW-0802">TPR repeat</keyword>
<keyword evidence="5" id="KW-1133">Transmembrane helix</keyword>
<evidence type="ECO:0000256" key="1">
    <source>
        <dbReference type="ARBA" id="ARBA00023125"/>
    </source>
</evidence>
<dbReference type="InterPro" id="IPR016032">
    <property type="entry name" value="Sig_transdc_resp-reg_C-effctor"/>
</dbReference>
<dbReference type="InterPro" id="IPR001867">
    <property type="entry name" value="OmpR/PhoB-type_DNA-bd"/>
</dbReference>
<feature type="domain" description="OmpR/PhoB-type" evidence="6">
    <location>
        <begin position="3"/>
        <end position="107"/>
    </location>
</feature>
<dbReference type="Gene3D" id="1.25.40.10">
    <property type="entry name" value="Tetratricopeptide repeat domain"/>
    <property type="match status" value="2"/>
</dbReference>
<evidence type="ECO:0000313" key="7">
    <source>
        <dbReference type="EMBL" id="MDC8831991.1"/>
    </source>
</evidence>
<dbReference type="CDD" id="cd00383">
    <property type="entry name" value="trans_reg_C"/>
    <property type="match status" value="1"/>
</dbReference>
<accession>A0ABT5L4M3</accession>
<protein>
    <submittedName>
        <fullName evidence="7">Winged helix-turn-helix domain-containing protein</fullName>
    </submittedName>
</protein>
<evidence type="ECO:0000256" key="4">
    <source>
        <dbReference type="SAM" id="MobiDB-lite"/>
    </source>
</evidence>
<evidence type="ECO:0000256" key="2">
    <source>
        <dbReference type="PROSITE-ProRule" id="PRU00339"/>
    </source>
</evidence>
<dbReference type="SUPFAM" id="SSF48452">
    <property type="entry name" value="TPR-like"/>
    <property type="match status" value="1"/>
</dbReference>
<organism evidence="7 8">
    <name type="scientific">Alteromonas gilva</name>
    <dbReference type="NCBI Taxonomy" id="2987522"/>
    <lineage>
        <taxon>Bacteria</taxon>
        <taxon>Pseudomonadati</taxon>
        <taxon>Pseudomonadota</taxon>
        <taxon>Gammaproteobacteria</taxon>
        <taxon>Alteromonadales</taxon>
        <taxon>Alteromonadaceae</taxon>
        <taxon>Alteromonas/Salinimonas group</taxon>
        <taxon>Alteromonas</taxon>
    </lineage>
</organism>
<dbReference type="SMART" id="SM00862">
    <property type="entry name" value="Trans_reg_C"/>
    <property type="match status" value="1"/>
</dbReference>
<dbReference type="EMBL" id="JAQQXP010000002">
    <property type="protein sequence ID" value="MDC8831991.1"/>
    <property type="molecule type" value="Genomic_DNA"/>
</dbReference>
<dbReference type="PANTHER" id="PTHR12558">
    <property type="entry name" value="CELL DIVISION CYCLE 16,23,27"/>
    <property type="match status" value="1"/>
</dbReference>
<evidence type="ECO:0000256" key="3">
    <source>
        <dbReference type="PROSITE-ProRule" id="PRU01091"/>
    </source>
</evidence>
<sequence length="434" mass="47853">MTTEIIRINEWNIDLLTGEMYRAGAGAGQVEAARLDPLCVQLLRVLAEHEGELVSKAFLIEALWPETYVNEDALARYVSRLRKAIGDTPKNPLFIETLPKRGYRLVANSVSRVAPDSEPAPASGSESEPEPEASEPPTPSASRTSPVSFYVFGIIALITALIIGVYAVNDEMSQGSPDQVDGLLAQADVYYHQVTRKDNEMALSLYQQTLALNPDSASALSGMANALVQKAIRYSPDNDPAQWRAMSLKQALQDNRLSRDQARQFLSRALVFAEKAVAMAPDNARTHKAKGFVLSARGNLNDALTSYKTALSINPGAWDVLVNMGELHELLNLPLDAIAYYKQAFAAMGQFPFEQASHGRAWRAEMGVNIGNKYLELNNLNDAEIWFRHVLSFAPFHTRATQQLANILVTTNRENESQRLCSAYTERIGEPACI</sequence>
<evidence type="ECO:0000259" key="6">
    <source>
        <dbReference type="PROSITE" id="PS51755"/>
    </source>
</evidence>
<feature type="transmembrane region" description="Helical" evidence="5">
    <location>
        <begin position="147"/>
        <end position="168"/>
    </location>
</feature>
<feature type="repeat" description="TPR" evidence="2">
    <location>
        <begin position="284"/>
        <end position="317"/>
    </location>
</feature>
<dbReference type="InterPro" id="IPR019734">
    <property type="entry name" value="TPR_rpt"/>
</dbReference>
<evidence type="ECO:0000256" key="5">
    <source>
        <dbReference type="SAM" id="Phobius"/>
    </source>
</evidence>
<feature type="compositionally biased region" description="Low complexity" evidence="4">
    <location>
        <begin position="114"/>
        <end position="126"/>
    </location>
</feature>
<keyword evidence="5" id="KW-0472">Membrane</keyword>
<dbReference type="InterPro" id="IPR036388">
    <property type="entry name" value="WH-like_DNA-bd_sf"/>
</dbReference>